<dbReference type="EMBL" id="ML210993">
    <property type="protein sequence ID" value="TFK92750.1"/>
    <property type="molecule type" value="Genomic_DNA"/>
</dbReference>
<evidence type="ECO:0000313" key="2">
    <source>
        <dbReference type="EMBL" id="TFK92750.1"/>
    </source>
</evidence>
<reference evidence="2 3" key="1">
    <citation type="journal article" date="2019" name="Nat. Ecol. Evol.">
        <title>Megaphylogeny resolves global patterns of mushroom evolution.</title>
        <authorList>
            <person name="Varga T."/>
            <person name="Krizsan K."/>
            <person name="Foldi C."/>
            <person name="Dima B."/>
            <person name="Sanchez-Garcia M."/>
            <person name="Sanchez-Ramirez S."/>
            <person name="Szollosi G.J."/>
            <person name="Szarkandi J.G."/>
            <person name="Papp V."/>
            <person name="Albert L."/>
            <person name="Andreopoulos W."/>
            <person name="Angelini C."/>
            <person name="Antonin V."/>
            <person name="Barry K.W."/>
            <person name="Bougher N.L."/>
            <person name="Buchanan P."/>
            <person name="Buyck B."/>
            <person name="Bense V."/>
            <person name="Catcheside P."/>
            <person name="Chovatia M."/>
            <person name="Cooper J."/>
            <person name="Damon W."/>
            <person name="Desjardin D."/>
            <person name="Finy P."/>
            <person name="Geml J."/>
            <person name="Haridas S."/>
            <person name="Hughes K."/>
            <person name="Justo A."/>
            <person name="Karasinski D."/>
            <person name="Kautmanova I."/>
            <person name="Kiss B."/>
            <person name="Kocsube S."/>
            <person name="Kotiranta H."/>
            <person name="LaButti K.M."/>
            <person name="Lechner B.E."/>
            <person name="Liimatainen K."/>
            <person name="Lipzen A."/>
            <person name="Lukacs Z."/>
            <person name="Mihaltcheva S."/>
            <person name="Morgado L.N."/>
            <person name="Niskanen T."/>
            <person name="Noordeloos M.E."/>
            <person name="Ohm R.A."/>
            <person name="Ortiz-Santana B."/>
            <person name="Ovrebo C."/>
            <person name="Racz N."/>
            <person name="Riley R."/>
            <person name="Savchenko A."/>
            <person name="Shiryaev A."/>
            <person name="Soop K."/>
            <person name="Spirin V."/>
            <person name="Szebenyi C."/>
            <person name="Tomsovsky M."/>
            <person name="Tulloss R.E."/>
            <person name="Uehling J."/>
            <person name="Grigoriev I.V."/>
            <person name="Vagvolgyi C."/>
            <person name="Papp T."/>
            <person name="Martin F.M."/>
            <person name="Miettinen O."/>
            <person name="Hibbett D.S."/>
            <person name="Nagy L.G."/>
        </authorList>
    </citation>
    <scope>NUCLEOTIDE SEQUENCE [LARGE SCALE GENOMIC DNA]</scope>
    <source>
        <strain evidence="2 3">HHB13444</strain>
    </source>
</reference>
<keyword evidence="3" id="KW-1185">Reference proteome</keyword>
<evidence type="ECO:0000313" key="3">
    <source>
        <dbReference type="Proteomes" id="UP000308197"/>
    </source>
</evidence>
<feature type="region of interest" description="Disordered" evidence="1">
    <location>
        <begin position="1"/>
        <end position="52"/>
    </location>
</feature>
<evidence type="ECO:0000256" key="1">
    <source>
        <dbReference type="SAM" id="MobiDB-lite"/>
    </source>
</evidence>
<organism evidence="2 3">
    <name type="scientific">Polyporus arcularius HHB13444</name>
    <dbReference type="NCBI Taxonomy" id="1314778"/>
    <lineage>
        <taxon>Eukaryota</taxon>
        <taxon>Fungi</taxon>
        <taxon>Dikarya</taxon>
        <taxon>Basidiomycota</taxon>
        <taxon>Agaricomycotina</taxon>
        <taxon>Agaricomycetes</taxon>
        <taxon>Polyporales</taxon>
        <taxon>Polyporaceae</taxon>
        <taxon>Polyporus</taxon>
    </lineage>
</organism>
<gene>
    <name evidence="2" type="ORF">K466DRAFT_659086</name>
</gene>
<proteinExistence type="predicted"/>
<sequence length="226" mass="25562">MPQRGGSLPPRSRTHPPPERAASTTSSTTPLVPVPQRAASAPTANTNEKEAPWPTKILPADCVVRPVSRWWGPLRKNFPQHHLYQGVKYWEKGFADIKFVVENYVDWRERPEIIHLVEECETFVLDLAAVRERLDLQECISWKRKVRTFMVNAEVGVAVVSYPLRISIVPSLTKTPSEDLIAASSGRRLEKALASRGFTSVSIRCLESQFGTERRPFWAFARAGRD</sequence>
<dbReference type="Proteomes" id="UP000308197">
    <property type="component" value="Unassembled WGS sequence"/>
</dbReference>
<protein>
    <submittedName>
        <fullName evidence="2">Uncharacterized protein</fullName>
    </submittedName>
</protein>
<accession>A0A5C3PWA4</accession>
<dbReference type="AlphaFoldDB" id="A0A5C3PWA4"/>
<dbReference type="InParanoid" id="A0A5C3PWA4"/>
<name>A0A5C3PWA4_9APHY</name>